<keyword evidence="1" id="KW-0812">Transmembrane</keyword>
<sequence length="521" mass="59814">MKSYKHKMNEIIFIVIVITFLNNVDCVSFSTSTQDWINATSMCKLAGYSVFFDSKSGTYKPDNIENYNISLDKTLLPAWIYAYQLVINDSIAYQGCYEDYYEDIKSNNMMLNYSGPTECYINCRSQFALQGNMCYCVDKKLFKRIIKKDECDRCSIKCKEKSYYRCDYTSLSYGRNCFVTKSGSTEYANCNEQHHCICLNKDGKKREIPKLAWGDCFRNCTENNEKPALIPKSHLKDSSSTYWSGYFKSIFNEWDKVPRTLKNTKCLTLVRNETGNFDFVSKDCKMKIKALCLEVIGTLSVAGIVGVLVIIGVVIYKRKRRSVEKHNIKGKTVTNINLYSESNLATNGGIDGTKKINPYSGVDMGINNTNEYEIEDYDYLHSKRNYETKTTENEGLYDHTGITLSEDYDRVVLTQKNRDKDDTYDHTGPDMNQGYSTINTFGKVKTGSKKENYKGMINDNAYDHTVPDMIQDNRISKTCFEGQTGSEMKSFKNINKDDAYDHVMSDMNESNGTSKYYETEL</sequence>
<proteinExistence type="predicted"/>
<keyword evidence="1" id="KW-1133">Transmembrane helix</keyword>
<dbReference type="Proteomes" id="UP001217089">
    <property type="component" value="Unassembled WGS sequence"/>
</dbReference>
<reference evidence="2 3" key="1">
    <citation type="submission" date="2022-12" db="EMBL/GenBank/DDBJ databases">
        <title>Chromosome-level genome of Tegillarca granosa.</title>
        <authorList>
            <person name="Kim J."/>
        </authorList>
    </citation>
    <scope>NUCLEOTIDE SEQUENCE [LARGE SCALE GENOMIC DNA]</scope>
    <source>
        <strain evidence="2">Teg-2019</strain>
        <tissue evidence="2">Adductor muscle</tissue>
    </source>
</reference>
<evidence type="ECO:0000256" key="1">
    <source>
        <dbReference type="SAM" id="Phobius"/>
    </source>
</evidence>
<keyword evidence="1" id="KW-0472">Membrane</keyword>
<gene>
    <name evidence="2" type="ORF">KUTeg_003855</name>
</gene>
<comment type="caution">
    <text evidence="2">The sequence shown here is derived from an EMBL/GenBank/DDBJ whole genome shotgun (WGS) entry which is preliminary data.</text>
</comment>
<organism evidence="2 3">
    <name type="scientific">Tegillarca granosa</name>
    <name type="common">Malaysian cockle</name>
    <name type="synonym">Anadara granosa</name>
    <dbReference type="NCBI Taxonomy" id="220873"/>
    <lineage>
        <taxon>Eukaryota</taxon>
        <taxon>Metazoa</taxon>
        <taxon>Spiralia</taxon>
        <taxon>Lophotrochozoa</taxon>
        <taxon>Mollusca</taxon>
        <taxon>Bivalvia</taxon>
        <taxon>Autobranchia</taxon>
        <taxon>Pteriomorphia</taxon>
        <taxon>Arcoida</taxon>
        <taxon>Arcoidea</taxon>
        <taxon>Arcidae</taxon>
        <taxon>Tegillarca</taxon>
    </lineage>
</organism>
<protein>
    <submittedName>
        <fullName evidence="2">Uncharacterized protein</fullName>
    </submittedName>
</protein>
<evidence type="ECO:0000313" key="2">
    <source>
        <dbReference type="EMBL" id="KAJ8318764.1"/>
    </source>
</evidence>
<accession>A0ABQ9FN87</accession>
<feature type="transmembrane region" description="Helical" evidence="1">
    <location>
        <begin position="295"/>
        <end position="316"/>
    </location>
</feature>
<keyword evidence="3" id="KW-1185">Reference proteome</keyword>
<name>A0ABQ9FN87_TEGGR</name>
<dbReference type="EMBL" id="JARBDR010000214">
    <property type="protein sequence ID" value="KAJ8318764.1"/>
    <property type="molecule type" value="Genomic_DNA"/>
</dbReference>
<evidence type="ECO:0000313" key="3">
    <source>
        <dbReference type="Proteomes" id="UP001217089"/>
    </source>
</evidence>